<evidence type="ECO:0000256" key="1">
    <source>
        <dbReference type="ARBA" id="ARBA00004141"/>
    </source>
</evidence>
<evidence type="ECO:0000256" key="3">
    <source>
        <dbReference type="ARBA" id="ARBA00022692"/>
    </source>
</evidence>
<protein>
    <submittedName>
        <fullName evidence="10">Ion channel</fullName>
    </submittedName>
</protein>
<keyword evidence="2" id="KW-0813">Transport</keyword>
<keyword evidence="4 8" id="KW-1133">Transmembrane helix</keyword>
<dbReference type="PANTHER" id="PTHR11537">
    <property type="entry name" value="VOLTAGE-GATED POTASSIUM CHANNEL"/>
    <property type="match status" value="1"/>
</dbReference>
<sequence length="240" mass="27406">MKKISLIYEISLLILAIVSVSLTFVTNNETFELVDWLIWGVFAVDVSVRFITADKKWEYVKKNPFDIIAAIPFDAIFQFARIVRLFRVIRAIAIASRLFKPTILEIFQINGLNKVVASVFALIFILSIPIAFVEPSIDSYNDAIWWSIVTATTVGYGDFSPETPWGRMIAVVLMVFGIGLIGMVTGSIATYFMEGKKEENPKIEYLKKELDRFDELTNEEIDTMIDMLNKQKKNLNNQQQ</sequence>
<name>A0ABT9IYP7_9BACL</name>
<keyword evidence="7" id="KW-0407">Ion channel</keyword>
<keyword evidence="3 8" id="KW-0812">Transmembrane</keyword>
<dbReference type="EMBL" id="JAVAMP010000003">
    <property type="protein sequence ID" value="MDP5274478.1"/>
    <property type="molecule type" value="Genomic_DNA"/>
</dbReference>
<comment type="caution">
    <text evidence="10">The sequence shown here is derived from an EMBL/GenBank/DDBJ whole genome shotgun (WGS) entry which is preliminary data.</text>
</comment>
<evidence type="ECO:0000256" key="2">
    <source>
        <dbReference type="ARBA" id="ARBA00022448"/>
    </source>
</evidence>
<feature type="domain" description="Potassium channel" evidence="9">
    <location>
        <begin position="122"/>
        <end position="193"/>
    </location>
</feature>
<dbReference type="Proteomes" id="UP001231941">
    <property type="component" value="Unassembled WGS sequence"/>
</dbReference>
<organism evidence="10 11">
    <name type="scientific">Chengkuizengella axinellae</name>
    <dbReference type="NCBI Taxonomy" id="3064388"/>
    <lineage>
        <taxon>Bacteria</taxon>
        <taxon>Bacillati</taxon>
        <taxon>Bacillota</taxon>
        <taxon>Bacilli</taxon>
        <taxon>Bacillales</taxon>
        <taxon>Paenibacillaceae</taxon>
        <taxon>Chengkuizengella</taxon>
    </lineage>
</organism>
<comment type="subcellular location">
    <subcellularLocation>
        <location evidence="1">Membrane</location>
        <topology evidence="1">Multi-pass membrane protein</topology>
    </subcellularLocation>
</comment>
<proteinExistence type="predicted"/>
<dbReference type="Pfam" id="PF07885">
    <property type="entry name" value="Ion_trans_2"/>
    <property type="match status" value="1"/>
</dbReference>
<keyword evidence="5" id="KW-0406">Ion transport</keyword>
<feature type="transmembrane region" description="Helical" evidence="8">
    <location>
        <begin position="7"/>
        <end position="24"/>
    </location>
</feature>
<dbReference type="Gene3D" id="1.20.120.350">
    <property type="entry name" value="Voltage-gated potassium channels. Chain C"/>
    <property type="match status" value="1"/>
</dbReference>
<evidence type="ECO:0000313" key="11">
    <source>
        <dbReference type="Proteomes" id="UP001231941"/>
    </source>
</evidence>
<feature type="transmembrane region" description="Helical" evidence="8">
    <location>
        <begin position="36"/>
        <end position="52"/>
    </location>
</feature>
<evidence type="ECO:0000256" key="7">
    <source>
        <dbReference type="ARBA" id="ARBA00023303"/>
    </source>
</evidence>
<dbReference type="Gene3D" id="1.20.5.110">
    <property type="match status" value="1"/>
</dbReference>
<evidence type="ECO:0000256" key="6">
    <source>
        <dbReference type="ARBA" id="ARBA00023136"/>
    </source>
</evidence>
<dbReference type="SUPFAM" id="SSF81324">
    <property type="entry name" value="Voltage-gated potassium channels"/>
    <property type="match status" value="1"/>
</dbReference>
<dbReference type="InterPro" id="IPR013099">
    <property type="entry name" value="K_chnl_dom"/>
</dbReference>
<keyword evidence="6 8" id="KW-0472">Membrane</keyword>
<accession>A0ABT9IYP7</accession>
<feature type="transmembrane region" description="Helical" evidence="8">
    <location>
        <begin position="115"/>
        <end position="133"/>
    </location>
</feature>
<reference evidence="10 11" key="1">
    <citation type="submission" date="2023-08" db="EMBL/GenBank/DDBJ databases">
        <authorList>
            <person name="Park J.-S."/>
        </authorList>
    </citation>
    <scope>NUCLEOTIDE SEQUENCE [LARGE SCALE GENOMIC DNA]</scope>
    <source>
        <strain evidence="10 11">2205SS18-9</strain>
    </source>
</reference>
<evidence type="ECO:0000256" key="5">
    <source>
        <dbReference type="ARBA" id="ARBA00023065"/>
    </source>
</evidence>
<dbReference type="InterPro" id="IPR027359">
    <property type="entry name" value="Volt_channel_dom_sf"/>
</dbReference>
<dbReference type="InterPro" id="IPR028325">
    <property type="entry name" value="VG_K_chnl"/>
</dbReference>
<evidence type="ECO:0000313" key="10">
    <source>
        <dbReference type="EMBL" id="MDP5274478.1"/>
    </source>
</evidence>
<evidence type="ECO:0000256" key="8">
    <source>
        <dbReference type="SAM" id="Phobius"/>
    </source>
</evidence>
<dbReference type="RefSeq" id="WP_305991786.1">
    <property type="nucleotide sequence ID" value="NZ_JAVAMP010000003.1"/>
</dbReference>
<feature type="transmembrane region" description="Helical" evidence="8">
    <location>
        <begin position="168"/>
        <end position="192"/>
    </location>
</feature>
<evidence type="ECO:0000259" key="9">
    <source>
        <dbReference type="Pfam" id="PF07885"/>
    </source>
</evidence>
<dbReference type="Gene3D" id="1.10.287.70">
    <property type="match status" value="1"/>
</dbReference>
<dbReference type="PANTHER" id="PTHR11537:SF254">
    <property type="entry name" value="POTASSIUM VOLTAGE-GATED CHANNEL PROTEIN SHAB"/>
    <property type="match status" value="1"/>
</dbReference>
<evidence type="ECO:0000256" key="4">
    <source>
        <dbReference type="ARBA" id="ARBA00022989"/>
    </source>
</evidence>
<gene>
    <name evidence="10" type="ORF">Q5Y73_10185</name>
</gene>
<keyword evidence="11" id="KW-1185">Reference proteome</keyword>